<evidence type="ECO:0000256" key="2">
    <source>
        <dbReference type="ARBA" id="ARBA00022723"/>
    </source>
</evidence>
<protein>
    <recommendedName>
        <fullName evidence="5">Peptidase M20 dimerisation domain-containing protein</fullName>
    </recommendedName>
</protein>
<dbReference type="Gene3D" id="3.40.630.10">
    <property type="entry name" value="Zn peptidases"/>
    <property type="match status" value="1"/>
</dbReference>
<organism evidence="4">
    <name type="scientific">marine metagenome</name>
    <dbReference type="NCBI Taxonomy" id="408172"/>
    <lineage>
        <taxon>unclassified sequences</taxon>
        <taxon>metagenomes</taxon>
        <taxon>ecological metagenomes</taxon>
    </lineage>
</organism>
<dbReference type="PANTHER" id="PTHR43270">
    <property type="entry name" value="BETA-ALA-HIS DIPEPTIDASE"/>
    <property type="match status" value="1"/>
</dbReference>
<dbReference type="AlphaFoldDB" id="A0A383EKZ8"/>
<dbReference type="InterPro" id="IPR001261">
    <property type="entry name" value="ArgE/DapE_CS"/>
</dbReference>
<dbReference type="GO" id="GO:0009089">
    <property type="term" value="P:lysine biosynthetic process via diaminopimelate"/>
    <property type="evidence" value="ECO:0007669"/>
    <property type="project" value="TreeGrafter"/>
</dbReference>
<dbReference type="InterPro" id="IPR051458">
    <property type="entry name" value="Cyt/Met_Dipeptidase"/>
</dbReference>
<evidence type="ECO:0000256" key="3">
    <source>
        <dbReference type="ARBA" id="ARBA00022801"/>
    </source>
</evidence>
<dbReference type="Pfam" id="PF01546">
    <property type="entry name" value="Peptidase_M20"/>
    <property type="match status" value="1"/>
</dbReference>
<dbReference type="SUPFAM" id="SSF53187">
    <property type="entry name" value="Zn-dependent exopeptidases"/>
    <property type="match status" value="1"/>
</dbReference>
<name>A0A383EKZ8_9ZZZZ</name>
<evidence type="ECO:0000313" key="4">
    <source>
        <dbReference type="EMBL" id="SVE57411.1"/>
    </source>
</evidence>
<evidence type="ECO:0008006" key="5">
    <source>
        <dbReference type="Google" id="ProtNLM"/>
    </source>
</evidence>
<accession>A0A383EKZ8</accession>
<dbReference type="PROSITE" id="PS00759">
    <property type="entry name" value="ARGE_DAPE_CPG2_2"/>
    <property type="match status" value="1"/>
</dbReference>
<dbReference type="InterPro" id="IPR002933">
    <property type="entry name" value="Peptidase_M20"/>
</dbReference>
<keyword evidence="3" id="KW-0378">Hydrolase</keyword>
<dbReference type="EMBL" id="UINC01226784">
    <property type="protein sequence ID" value="SVE57411.1"/>
    <property type="molecule type" value="Genomic_DNA"/>
</dbReference>
<feature type="non-terminal residue" evidence="4">
    <location>
        <position position="138"/>
    </location>
</feature>
<dbReference type="GO" id="GO:0009014">
    <property type="term" value="F:succinyl-diaminopimelate desuccinylase activity"/>
    <property type="evidence" value="ECO:0007669"/>
    <property type="project" value="TreeGrafter"/>
</dbReference>
<sequence length="138" mass="14470">VQKPSVTPKDAGALDVLEKALTSLGFSCKRLPFGNAGVDRVDNLYARLGTGNPNFAFAGHVDVVPAGEGWTGDPFGAEIKDGFLYGRGTADMKGAIACMVAGTAEFLDKRKEFDGSISFLITGDEEGVAVNGTRKVLE</sequence>
<keyword evidence="1" id="KW-0645">Protease</keyword>
<reference evidence="4" key="1">
    <citation type="submission" date="2018-05" db="EMBL/GenBank/DDBJ databases">
        <authorList>
            <person name="Lanie J.A."/>
            <person name="Ng W.-L."/>
            <person name="Kazmierczak K.M."/>
            <person name="Andrzejewski T.M."/>
            <person name="Davidsen T.M."/>
            <person name="Wayne K.J."/>
            <person name="Tettelin H."/>
            <person name="Glass J.I."/>
            <person name="Rusch D."/>
            <person name="Podicherti R."/>
            <person name="Tsui H.-C.T."/>
            <person name="Winkler M.E."/>
        </authorList>
    </citation>
    <scope>NUCLEOTIDE SEQUENCE</scope>
</reference>
<gene>
    <name evidence="4" type="ORF">METZ01_LOCUS510265</name>
</gene>
<proteinExistence type="predicted"/>
<dbReference type="PANTHER" id="PTHR43270:SF8">
    <property type="entry name" value="DI- AND TRIPEPTIDASE DUG2-RELATED"/>
    <property type="match status" value="1"/>
</dbReference>
<feature type="non-terminal residue" evidence="4">
    <location>
        <position position="1"/>
    </location>
</feature>
<dbReference type="GO" id="GO:0006508">
    <property type="term" value="P:proteolysis"/>
    <property type="evidence" value="ECO:0007669"/>
    <property type="project" value="UniProtKB-KW"/>
</dbReference>
<dbReference type="GO" id="GO:0008233">
    <property type="term" value="F:peptidase activity"/>
    <property type="evidence" value="ECO:0007669"/>
    <property type="project" value="UniProtKB-KW"/>
</dbReference>
<dbReference type="GO" id="GO:0046872">
    <property type="term" value="F:metal ion binding"/>
    <property type="evidence" value="ECO:0007669"/>
    <property type="project" value="UniProtKB-KW"/>
</dbReference>
<dbReference type="GO" id="GO:0005829">
    <property type="term" value="C:cytosol"/>
    <property type="evidence" value="ECO:0007669"/>
    <property type="project" value="TreeGrafter"/>
</dbReference>
<evidence type="ECO:0000256" key="1">
    <source>
        <dbReference type="ARBA" id="ARBA00022670"/>
    </source>
</evidence>
<keyword evidence="2" id="KW-0479">Metal-binding</keyword>